<protein>
    <submittedName>
        <fullName evidence="1">Alpha/beta hydrolase</fullName>
    </submittedName>
</protein>
<reference evidence="1 2" key="1">
    <citation type="submission" date="2020-01" db="EMBL/GenBank/DDBJ databases">
        <title>Anaeroalcalibacter tamaniensis gen. nov., sp. nov., moderately halophilic strictly anaerobic fermenter bacterium from mud volcano of Taman peninsula.</title>
        <authorList>
            <person name="Frolova A."/>
            <person name="Merkel A.Y."/>
            <person name="Slobodkin A.I."/>
        </authorList>
    </citation>
    <scope>NUCLEOTIDE SEQUENCE [LARGE SCALE GENOMIC DNA]</scope>
    <source>
        <strain evidence="1 2">F-3ap</strain>
    </source>
</reference>
<gene>
    <name evidence="1" type="ORF">GXN74_08630</name>
</gene>
<name>A0A7X5KPA8_9FIRM</name>
<comment type="caution">
    <text evidence="1">The sequence shown here is derived from an EMBL/GenBank/DDBJ whole genome shotgun (WGS) entry which is preliminary data.</text>
</comment>
<dbReference type="SUPFAM" id="SSF53474">
    <property type="entry name" value="alpha/beta-Hydrolases"/>
    <property type="match status" value="1"/>
</dbReference>
<accession>A0A7X5KPA8</accession>
<dbReference type="Proteomes" id="UP000461585">
    <property type="component" value="Unassembled WGS sequence"/>
</dbReference>
<dbReference type="InterPro" id="IPR029058">
    <property type="entry name" value="AB_hydrolase_fold"/>
</dbReference>
<dbReference type="AlphaFoldDB" id="A0A7X5KPA8"/>
<organism evidence="1 2">
    <name type="scientific">Anaerotalea alkaliphila</name>
    <dbReference type="NCBI Taxonomy" id="2662126"/>
    <lineage>
        <taxon>Bacteria</taxon>
        <taxon>Bacillati</taxon>
        <taxon>Bacillota</taxon>
        <taxon>Clostridia</taxon>
        <taxon>Eubacteriales</taxon>
        <taxon>Anaerotalea</taxon>
    </lineage>
</organism>
<sequence length="68" mass="7306">MSIGEDWKGASLILLHGIADSLHSFDLVVPHLPKAGYGTKNFEQDLLMFMDALQIGRAVVLGRPAVGS</sequence>
<dbReference type="EMBL" id="JAAEEH010000021">
    <property type="protein sequence ID" value="NDL67802.1"/>
    <property type="molecule type" value="Genomic_DNA"/>
</dbReference>
<proteinExistence type="predicted"/>
<dbReference type="Gene3D" id="3.40.50.1820">
    <property type="entry name" value="alpha/beta hydrolase"/>
    <property type="match status" value="1"/>
</dbReference>
<keyword evidence="1" id="KW-0378">Hydrolase</keyword>
<dbReference type="GO" id="GO:0016787">
    <property type="term" value="F:hydrolase activity"/>
    <property type="evidence" value="ECO:0007669"/>
    <property type="project" value="UniProtKB-KW"/>
</dbReference>
<keyword evidence="2" id="KW-1185">Reference proteome</keyword>
<dbReference type="RefSeq" id="WP_162370530.1">
    <property type="nucleotide sequence ID" value="NZ_JAAEEH010000021.1"/>
</dbReference>
<evidence type="ECO:0000313" key="2">
    <source>
        <dbReference type="Proteomes" id="UP000461585"/>
    </source>
</evidence>
<evidence type="ECO:0000313" key="1">
    <source>
        <dbReference type="EMBL" id="NDL67802.1"/>
    </source>
</evidence>